<gene>
    <name evidence="5" type="ORF">METZ01_LOCUS19918</name>
</gene>
<reference evidence="5" key="1">
    <citation type="submission" date="2018-05" db="EMBL/GenBank/DDBJ databases">
        <authorList>
            <person name="Lanie J.A."/>
            <person name="Ng W.-L."/>
            <person name="Kazmierczak K.M."/>
            <person name="Andrzejewski T.M."/>
            <person name="Davidsen T.M."/>
            <person name="Wayne K.J."/>
            <person name="Tettelin H."/>
            <person name="Glass J.I."/>
            <person name="Rusch D."/>
            <person name="Podicherti R."/>
            <person name="Tsui H.-C.T."/>
            <person name="Winkler M.E."/>
        </authorList>
    </citation>
    <scope>NUCLEOTIDE SEQUENCE</scope>
</reference>
<accession>A0A381PKE3</accession>
<organism evidence="5">
    <name type="scientific">marine metagenome</name>
    <dbReference type="NCBI Taxonomy" id="408172"/>
    <lineage>
        <taxon>unclassified sequences</taxon>
        <taxon>metagenomes</taxon>
        <taxon>ecological metagenomes</taxon>
    </lineage>
</organism>
<evidence type="ECO:0000256" key="3">
    <source>
        <dbReference type="ARBA" id="ARBA00023004"/>
    </source>
</evidence>
<dbReference type="PROSITE" id="PS51007">
    <property type="entry name" value="CYTC"/>
    <property type="match status" value="1"/>
</dbReference>
<name>A0A381PKE3_9ZZZZ</name>
<dbReference type="AlphaFoldDB" id="A0A381PKE3"/>
<keyword evidence="3" id="KW-0408">Iron</keyword>
<keyword evidence="2" id="KW-0479">Metal-binding</keyword>
<proteinExistence type="predicted"/>
<dbReference type="InterPro" id="IPR009056">
    <property type="entry name" value="Cyt_c-like_dom"/>
</dbReference>
<keyword evidence="1" id="KW-0349">Heme</keyword>
<dbReference type="SUPFAM" id="SSF46626">
    <property type="entry name" value="Cytochrome c"/>
    <property type="match status" value="1"/>
</dbReference>
<dbReference type="GO" id="GO:0046872">
    <property type="term" value="F:metal ion binding"/>
    <property type="evidence" value="ECO:0007669"/>
    <property type="project" value="UniProtKB-KW"/>
</dbReference>
<protein>
    <recommendedName>
        <fullName evidence="4">Cytochrome c domain-containing protein</fullName>
    </recommendedName>
</protein>
<dbReference type="PANTHER" id="PTHR35889:SF3">
    <property type="entry name" value="F-BOX DOMAIN-CONTAINING PROTEIN"/>
    <property type="match status" value="1"/>
</dbReference>
<evidence type="ECO:0000256" key="1">
    <source>
        <dbReference type="ARBA" id="ARBA00022617"/>
    </source>
</evidence>
<dbReference type="GO" id="GO:0009055">
    <property type="term" value="F:electron transfer activity"/>
    <property type="evidence" value="ECO:0007669"/>
    <property type="project" value="InterPro"/>
</dbReference>
<evidence type="ECO:0000256" key="2">
    <source>
        <dbReference type="ARBA" id="ARBA00022723"/>
    </source>
</evidence>
<dbReference type="GO" id="GO:0020037">
    <property type="term" value="F:heme binding"/>
    <property type="evidence" value="ECO:0007669"/>
    <property type="project" value="InterPro"/>
</dbReference>
<dbReference type="PANTHER" id="PTHR35889">
    <property type="entry name" value="CYCLOINULO-OLIGOSACCHARIDE FRUCTANOTRANSFERASE-RELATED"/>
    <property type="match status" value="1"/>
</dbReference>
<feature type="domain" description="Cytochrome c" evidence="4">
    <location>
        <begin position="45"/>
        <end position="140"/>
    </location>
</feature>
<evidence type="ECO:0000313" key="5">
    <source>
        <dbReference type="EMBL" id="SUZ67064.1"/>
    </source>
</evidence>
<evidence type="ECO:0000259" key="4">
    <source>
        <dbReference type="PROSITE" id="PS51007"/>
    </source>
</evidence>
<dbReference type="Pfam" id="PF07635">
    <property type="entry name" value="PSCyt1"/>
    <property type="match status" value="1"/>
</dbReference>
<dbReference type="InterPro" id="IPR036909">
    <property type="entry name" value="Cyt_c-like_dom_sf"/>
</dbReference>
<dbReference type="EMBL" id="UINC01001002">
    <property type="protein sequence ID" value="SUZ67064.1"/>
    <property type="molecule type" value="Genomic_DNA"/>
</dbReference>
<dbReference type="InterPro" id="IPR011429">
    <property type="entry name" value="Cyt_c_Planctomycete-type"/>
</dbReference>
<sequence>MISVIRTRFEVMGVLAVPLGLMLALTDLPLTLVAHGEAQSSHTKADVSFSEDVTPILEGKCVICHGGPDENGAIKKEMELDLTSYDALMVGSEFGPIVEPGNVEDSVLWMMIELGDMPQEGEPLTTEELEVIKTWIAEGAQNN</sequence>